<dbReference type="AlphaFoldDB" id="A0A8H2SER5"/>
<feature type="compositionally biased region" description="Basic and acidic residues" evidence="1">
    <location>
        <begin position="869"/>
        <end position="878"/>
    </location>
</feature>
<dbReference type="EMBL" id="MW354430">
    <property type="protein sequence ID" value="QXE44250.1"/>
    <property type="molecule type" value="Genomic_DNA"/>
</dbReference>
<gene>
    <name evidence="3" type="primary">matR</name>
</gene>
<evidence type="ECO:0000313" key="3">
    <source>
        <dbReference type="EMBL" id="QXE44250.1"/>
    </source>
</evidence>
<dbReference type="GO" id="GO:0003964">
    <property type="term" value="F:RNA-directed DNA polymerase activity"/>
    <property type="evidence" value="ECO:0007669"/>
    <property type="project" value="TreeGrafter"/>
</dbReference>
<geneLocation type="mitochondrion" evidence="3"/>
<dbReference type="CDD" id="cd01651">
    <property type="entry name" value="RT_G2_intron"/>
    <property type="match status" value="1"/>
</dbReference>
<dbReference type="PANTHER" id="PTHR33642">
    <property type="entry name" value="COX1/OXI3 INTRON 1 PROTEIN-RELATED"/>
    <property type="match status" value="1"/>
</dbReference>
<dbReference type="GO" id="GO:0006315">
    <property type="term" value="P:homing of group II introns"/>
    <property type="evidence" value="ECO:0007669"/>
    <property type="project" value="TreeGrafter"/>
</dbReference>
<feature type="region of interest" description="Disordered" evidence="1">
    <location>
        <begin position="165"/>
        <end position="199"/>
    </location>
</feature>
<organism evidence="3">
    <name type="scientific">Sciadopitys verticillata</name>
    <name type="common">Japanese umbrella-pine</name>
    <name type="synonym">Taxus verticillata</name>
    <dbReference type="NCBI Taxonomy" id="28979"/>
    <lineage>
        <taxon>Eukaryota</taxon>
        <taxon>Viridiplantae</taxon>
        <taxon>Streptophyta</taxon>
        <taxon>Embryophyta</taxon>
        <taxon>Tracheophyta</taxon>
        <taxon>Spermatophyta</taxon>
        <taxon>Pinopsida</taxon>
        <taxon>Pinidae</taxon>
        <taxon>Conifers II</taxon>
        <taxon>Cupressales</taxon>
        <taxon>Sciadopityaceae</taxon>
        <taxon>Sciadopitys</taxon>
    </lineage>
</organism>
<feature type="region of interest" description="Disordered" evidence="1">
    <location>
        <begin position="441"/>
        <end position="474"/>
    </location>
</feature>
<dbReference type="InterPro" id="IPR000477">
    <property type="entry name" value="RT_dom"/>
</dbReference>
<protein>
    <submittedName>
        <fullName evidence="3">Maturase-related protein</fullName>
    </submittedName>
</protein>
<sequence length="1065" mass="120477">MFKFRPLTVVVPIEKIMKRAIRAVLESIYDPEFLDTSHFRPGRGCHSALIRIRREWGTSRWFLEFGISKCFHTIDRHRLISILKEEIDGGAGLSNNCSRLFFRLIHKLFSAGRLSLNNSGGERELLISPRHSADVMRSTDVARPPGRLRKKTTLRYSGDYNMIGTRSTLGPRPTKGGRGESARNYPLGTRPKGRGEHSIDRSRALVPHSVLLSALLGNIYLHKLDQEIERIQQKHEIPIVQIIKLVLLEKGRKENSGEEGSELSFRSMHSADFRSSGFARSLFELRSRSFMHSTITFRHSIDFRRSRELFISPRHSTVRERTRPKDSTNGLDRLIVIDSTKGNSPLGTINTKGLDQRASRESARSTLGDRGTRPTLGNYYLCARSTLGNYPLGTRPPRPTTFRYSGNYNMIGTRPTEGHLCARNYPLGRGGRGDIIILDRRKEVEGPKNNNSLDRRKEVEGPKNNNSLDRKGEGEEEFKYPRAIVGRFYSLVLSAPHLSIYLRRGDQKPFVSPPSSGGPLAFFNKPSSLCAFQLLFREGWGSLSLTALRSLSNKKMNIGCCRRRGLLIELGGEAVLVIGLERRLARKHGLSPVHFEGLYLIRICYARYADDFLLGIAGTVELIRGIQKRITHFLQSGLNLEVGSAGFTTIAARSTVEFLGTVIREVPKRADLTKTNYCYWRELEKRRRAKHRIHLTASHLRSAIHSKLEDLGRSIPIQQLCRRSKQLTRPLIVIASTDRERRDERRSRLSLAPTIILPGRSRKGHLCALGTRSTKGLDQRPRPIGPRPIGRGARHKRSLSFMRSTITFRRGRGRGNYNMIGTRSTKGRGDRGQSLFGTRPIGRGPRSTAGDRGQSLFGTGPRPIGRGPRSTEGDRGESARNYPLGRGNYLYLPMGRSPSRSAVSDSELTAGQESSKTQIKAPVRKILQRLRDRGLISRRRAWPTHVACLTNVSDEDIVNWFAGVAISLLSHYRCCDNLYQVRTIVDYQIRWSAIFTLAHKHRSSARKIILKYSKDLHIVNGGKTLAEFPNSIELRKLGPLQSKDLNYLDTEHAYKTFYQVYIRYV</sequence>
<feature type="region of interest" description="Disordered" evidence="1">
    <location>
        <begin position="773"/>
        <end position="796"/>
    </location>
</feature>
<feature type="region of interest" description="Disordered" evidence="1">
    <location>
        <begin position="811"/>
        <end position="880"/>
    </location>
</feature>
<dbReference type="GO" id="GO:0005739">
    <property type="term" value="C:mitochondrion"/>
    <property type="evidence" value="ECO:0007669"/>
    <property type="project" value="TreeGrafter"/>
</dbReference>
<dbReference type="PANTHER" id="PTHR33642:SF5">
    <property type="entry name" value="MATURASE"/>
    <property type="match status" value="1"/>
</dbReference>
<evidence type="ECO:0000256" key="1">
    <source>
        <dbReference type="SAM" id="MobiDB-lite"/>
    </source>
</evidence>
<accession>A0A8H2SER5</accession>
<dbReference type="InterPro" id="IPR024937">
    <property type="entry name" value="Domain_X"/>
</dbReference>
<dbReference type="Pfam" id="PF01348">
    <property type="entry name" value="Intron_maturas2"/>
    <property type="match status" value="1"/>
</dbReference>
<dbReference type="PROSITE" id="PS50878">
    <property type="entry name" value="RT_POL"/>
    <property type="match status" value="1"/>
</dbReference>
<name>A0A8H2SER5_SCIVE</name>
<evidence type="ECO:0000259" key="2">
    <source>
        <dbReference type="PROSITE" id="PS50878"/>
    </source>
</evidence>
<reference evidence="3" key="1">
    <citation type="submission" date="2020-12" db="EMBL/GenBank/DDBJ databases">
        <title>Both Conifer II and Gnetales are characterized by a high frequency of ancient mitochondrial gene transfer to the nuclear genome.</title>
        <authorList>
            <person name="Kan S.L."/>
            <person name="Shen T."/>
            <person name="Ran J.H."/>
            <person name="Wang X.Q."/>
        </authorList>
    </citation>
    <scope>NUCLEOTIDE SEQUENCE</scope>
</reference>
<dbReference type="GO" id="GO:0090615">
    <property type="term" value="P:mitochondrial mRNA processing"/>
    <property type="evidence" value="ECO:0007669"/>
    <property type="project" value="TreeGrafter"/>
</dbReference>
<feature type="compositionally biased region" description="Basic and acidic residues" evidence="1">
    <location>
        <begin position="354"/>
        <end position="363"/>
    </location>
</feature>
<proteinExistence type="predicted"/>
<feature type="domain" description="Reverse transcriptase" evidence="2">
    <location>
        <begin position="1"/>
        <end position="302"/>
    </location>
</feature>
<feature type="region of interest" description="Disordered" evidence="1">
    <location>
        <begin position="346"/>
        <end position="370"/>
    </location>
</feature>
<keyword evidence="3" id="KW-0496">Mitochondrion</keyword>